<protein>
    <recommendedName>
        <fullName evidence="12">C2 domain-containing protein</fullName>
    </recommendedName>
</protein>
<feature type="transmembrane region" description="Helical" evidence="7">
    <location>
        <begin position="34"/>
        <end position="53"/>
    </location>
</feature>
<dbReference type="CDD" id="cd00030">
    <property type="entry name" value="C2"/>
    <property type="match status" value="1"/>
</dbReference>
<dbReference type="Proteomes" id="UP001301350">
    <property type="component" value="Unassembled WGS sequence"/>
</dbReference>
<sequence>MNAASAIVTRGLSSAAVLLAVCALVALWRPLERVALWASWAALWLAVTVRWHVAASDRTHRSGWWGGSGERRWARHAARCVEDEWVNDLFRKLWNTNSQSISRFLRGKLAVTLNRRRPTYIDLIQIPQFVLGRRPPRVSNIRAFVTNSERDVQFEFDVSYTGEMYMVLVLRFGSRRDDDAEAEDDLGVRLGDGISAEAKTGSEPHRRAARAEMAERPTSTSGTAPSSMPWRRYIPTARVPLLIRDIEFQARCYAHFELEPGRKSLCRAMELALVGIPNLLDLRVQPLATLHWMDIPALSGFLRRYLIERVASRFLYPQCARFDFGAAGDAHAEAVPSGHGEGGAANAAQHPAPATRTTPLLLADAAGACRYGGILTVRIVSARGLRAPHSMGDAIDAFVIVYLGSRRKRTRVVRDTASPTWNATFEFFIDDPASAPPVLCCYVFDARLRAVRRSNSEASARAESAFLGSCDVPIGPCLASEQRLDRWLELEEAVAGKLHVTLAFAAFTGGEERFFDAPVRPSTMVAGAAATTSATMPPAPPAPPTALNAAPLRRAPSHGQVSDADLFARAAASSLTAVAAATRPIDREPSLPRSLPATSHAAGTREPTSVDELNAWLAGWLDGTLDTAQPCMNPVSTT</sequence>
<dbReference type="InterPro" id="IPR035892">
    <property type="entry name" value="C2_domain_sf"/>
</dbReference>
<evidence type="ECO:0000256" key="4">
    <source>
        <dbReference type="ARBA" id="ARBA00023121"/>
    </source>
</evidence>
<comment type="subcellular location">
    <subcellularLocation>
        <location evidence="1">Membrane</location>
    </subcellularLocation>
</comment>
<dbReference type="Pfam" id="PF00168">
    <property type="entry name" value="C2"/>
    <property type="match status" value="1"/>
</dbReference>
<dbReference type="PANTHER" id="PTHR10774">
    <property type="entry name" value="EXTENDED SYNAPTOTAGMIN-RELATED"/>
    <property type="match status" value="1"/>
</dbReference>
<evidence type="ECO:0000259" key="8">
    <source>
        <dbReference type="PROSITE" id="PS50004"/>
    </source>
</evidence>
<dbReference type="InterPro" id="IPR000008">
    <property type="entry name" value="C2_dom"/>
</dbReference>
<dbReference type="PROSITE" id="PS51847">
    <property type="entry name" value="SMP"/>
    <property type="match status" value="1"/>
</dbReference>
<dbReference type="InterPro" id="IPR045050">
    <property type="entry name" value="Synaptotagmin_plant"/>
</dbReference>
<evidence type="ECO:0008006" key="12">
    <source>
        <dbReference type="Google" id="ProtNLM"/>
    </source>
</evidence>
<keyword evidence="5 7" id="KW-0472">Membrane</keyword>
<feature type="region of interest" description="Disordered" evidence="6">
    <location>
        <begin position="193"/>
        <end position="229"/>
    </location>
</feature>
<reference evidence="10 11" key="1">
    <citation type="submission" date="2022-07" db="EMBL/GenBank/DDBJ databases">
        <title>Genome-wide signatures of adaptation to extreme environments.</title>
        <authorList>
            <person name="Cho C.H."/>
            <person name="Yoon H.S."/>
        </authorList>
    </citation>
    <scope>NUCLEOTIDE SEQUENCE [LARGE SCALE GENOMIC DNA]</scope>
    <source>
        <strain evidence="10 11">DBV 063 E5</strain>
    </source>
</reference>
<dbReference type="GO" id="GO:0008289">
    <property type="term" value="F:lipid binding"/>
    <property type="evidence" value="ECO:0007669"/>
    <property type="project" value="UniProtKB-KW"/>
</dbReference>
<comment type="caution">
    <text evidence="10">The sequence shown here is derived from an EMBL/GenBank/DDBJ whole genome shotgun (WGS) entry which is preliminary data.</text>
</comment>
<feature type="domain" description="C2" evidence="8">
    <location>
        <begin position="353"/>
        <end position="488"/>
    </location>
</feature>
<dbReference type="AlphaFoldDB" id="A0AAV9IY03"/>
<evidence type="ECO:0000313" key="11">
    <source>
        <dbReference type="Proteomes" id="UP001301350"/>
    </source>
</evidence>
<dbReference type="SUPFAM" id="SSF49562">
    <property type="entry name" value="C2 domain (Calcium/lipid-binding domain, CaLB)"/>
    <property type="match status" value="1"/>
</dbReference>
<feature type="region of interest" description="Disordered" evidence="6">
    <location>
        <begin position="583"/>
        <end position="608"/>
    </location>
</feature>
<evidence type="ECO:0000256" key="2">
    <source>
        <dbReference type="ARBA" id="ARBA00022448"/>
    </source>
</evidence>
<keyword evidence="7" id="KW-1133">Transmembrane helix</keyword>
<proteinExistence type="predicted"/>
<feature type="compositionally biased region" description="Basic and acidic residues" evidence="6">
    <location>
        <begin position="200"/>
        <end position="215"/>
    </location>
</feature>
<dbReference type="GO" id="GO:0006869">
    <property type="term" value="P:lipid transport"/>
    <property type="evidence" value="ECO:0007669"/>
    <property type="project" value="UniProtKB-KW"/>
</dbReference>
<dbReference type="PROSITE" id="PS50004">
    <property type="entry name" value="C2"/>
    <property type="match status" value="1"/>
</dbReference>
<dbReference type="PANTHER" id="PTHR10774:SF190">
    <property type="entry name" value="C2 CALCIUM_LIPID-BINDING ENDONUCLEASE_EXONUCLEASE_PHOSPHATASE-RELATED"/>
    <property type="match status" value="1"/>
</dbReference>
<evidence type="ECO:0000256" key="5">
    <source>
        <dbReference type="ARBA" id="ARBA00023136"/>
    </source>
</evidence>
<dbReference type="GO" id="GO:0016020">
    <property type="term" value="C:membrane"/>
    <property type="evidence" value="ECO:0007669"/>
    <property type="project" value="UniProtKB-SubCell"/>
</dbReference>
<organism evidence="10 11">
    <name type="scientific">Cyanidium caldarium</name>
    <name type="common">Red alga</name>
    <dbReference type="NCBI Taxonomy" id="2771"/>
    <lineage>
        <taxon>Eukaryota</taxon>
        <taxon>Rhodophyta</taxon>
        <taxon>Bangiophyceae</taxon>
        <taxon>Cyanidiales</taxon>
        <taxon>Cyanidiaceae</taxon>
        <taxon>Cyanidium</taxon>
    </lineage>
</organism>
<dbReference type="InterPro" id="IPR031468">
    <property type="entry name" value="SMP_LBD"/>
</dbReference>
<keyword evidence="3" id="KW-0445">Lipid transport</keyword>
<dbReference type="Gene3D" id="2.60.40.150">
    <property type="entry name" value="C2 domain"/>
    <property type="match status" value="1"/>
</dbReference>
<feature type="domain" description="SMP-LTD" evidence="9">
    <location>
        <begin position="79"/>
        <end position="325"/>
    </location>
</feature>
<keyword evidence="7" id="KW-0812">Transmembrane</keyword>
<keyword evidence="4" id="KW-0446">Lipid-binding</keyword>
<feature type="transmembrane region" description="Helical" evidence="7">
    <location>
        <begin position="7"/>
        <end position="28"/>
    </location>
</feature>
<evidence type="ECO:0000256" key="6">
    <source>
        <dbReference type="SAM" id="MobiDB-lite"/>
    </source>
</evidence>
<dbReference type="EMBL" id="JANCYW010000011">
    <property type="protein sequence ID" value="KAK4537193.1"/>
    <property type="molecule type" value="Genomic_DNA"/>
</dbReference>
<feature type="compositionally biased region" description="Polar residues" evidence="6">
    <location>
        <begin position="217"/>
        <end position="226"/>
    </location>
</feature>
<accession>A0AAV9IY03</accession>
<keyword evidence="2" id="KW-0813">Transport</keyword>
<dbReference type="SMART" id="SM00239">
    <property type="entry name" value="C2"/>
    <property type="match status" value="1"/>
</dbReference>
<keyword evidence="11" id="KW-1185">Reference proteome</keyword>
<name>A0AAV9IY03_CYACA</name>
<dbReference type="CDD" id="cd21669">
    <property type="entry name" value="SMP_SF"/>
    <property type="match status" value="1"/>
</dbReference>
<evidence type="ECO:0000256" key="7">
    <source>
        <dbReference type="SAM" id="Phobius"/>
    </source>
</evidence>
<evidence type="ECO:0000256" key="3">
    <source>
        <dbReference type="ARBA" id="ARBA00023055"/>
    </source>
</evidence>
<evidence type="ECO:0000256" key="1">
    <source>
        <dbReference type="ARBA" id="ARBA00004370"/>
    </source>
</evidence>
<evidence type="ECO:0000259" key="9">
    <source>
        <dbReference type="PROSITE" id="PS51847"/>
    </source>
</evidence>
<gene>
    <name evidence="10" type="ORF">CDCA_CDCA11G3218</name>
</gene>
<evidence type="ECO:0000313" key="10">
    <source>
        <dbReference type="EMBL" id="KAK4537193.1"/>
    </source>
</evidence>
<dbReference type="GO" id="GO:0005783">
    <property type="term" value="C:endoplasmic reticulum"/>
    <property type="evidence" value="ECO:0007669"/>
    <property type="project" value="TreeGrafter"/>
</dbReference>